<reference evidence="1" key="1">
    <citation type="submission" date="2020-09" db="EMBL/GenBank/DDBJ databases">
        <title>Leviviricetes taxonomy.</title>
        <authorList>
            <person name="Stockdale S.R."/>
            <person name="Callanan J."/>
            <person name="Adriaenssens E.M."/>
            <person name="Kuhn J.H."/>
            <person name="Rumnieks J."/>
            <person name="Shkoporov A."/>
            <person name="Draper L.A."/>
            <person name="Ross P."/>
            <person name="Hill C."/>
        </authorList>
    </citation>
    <scope>NUCLEOTIDE SEQUENCE</scope>
</reference>
<keyword evidence="2" id="KW-1185">Reference proteome</keyword>
<evidence type="ECO:0000313" key="2">
    <source>
        <dbReference type="Proteomes" id="UP000681599"/>
    </source>
</evidence>
<gene>
    <name evidence="1" type="primary">SRR7976324_1_1</name>
</gene>
<sequence length="547" mass="61833">MIRFEFFDAGSGPWFAFTPGSIIPNYSGEYGYDGPYRLDVPIGAVSMQPVLITERRLGNRPIYGEKVVGSRRDKEVSHLNATGTIRLPRSTFLEFESVSGYNEYYDTRLKRLCQVSEPVPWGDESVVYKLSTPVRRYLYNGTLRRVEPSLLTTYCKFAGNKMILVSELIRGAVYEELSGKQVAPGGVSSTIRRGYRKAVSGTYQFRYFPILSTTGTYTPAQQQSYLDSITESGGTLHSEMAFELKTTPNTEAVVDEISSRIQAKLGRISLHLDEHPTDFGNLGLECSAQLKFVDENLLLLILDVDDLRNFRKLWKNVVNLEGWRRSAAISKRFYQGNGKWKHIPDALKPGASAYLFEKYVVKPNVSDVKRLLDGARRAASWAGKQRLHSRKVTPLSDPTASYATHTAVLTVQCDTYPTGVTGGIQMMIGGMKRWGIYPEMVNLWDVLPYSFVADWFVQVSDFLEGVDDYMNQKWYFPIQYCIMSEKWEVGRDINSIAPLRGATGTVRFSYYTRWISRELPLPPVSLSAESRAEKHLLESSALVLGRM</sequence>
<dbReference type="Proteomes" id="UP000681599">
    <property type="component" value="Segment"/>
</dbReference>
<evidence type="ECO:0000313" key="1">
    <source>
        <dbReference type="EMBL" id="DAD51166.1"/>
    </source>
</evidence>
<name>A0A8S5KZM8_9VIRU</name>
<protein>
    <submittedName>
        <fullName evidence="1">Maturation protein</fullName>
    </submittedName>
</protein>
<dbReference type="GeneID" id="80399489"/>
<organism evidence="1 2">
    <name type="scientific">ssRNA phage SRR7976324_1</name>
    <dbReference type="NCBI Taxonomy" id="2786694"/>
    <lineage>
        <taxon>Viruses</taxon>
        <taxon>Riboviria</taxon>
        <taxon>Orthornavirae</taxon>
        <taxon>Lenarviricota</taxon>
        <taxon>Leviviricetes</taxon>
        <taxon>Timlovirales</taxon>
        <taxon>Blumeviridae</taxon>
        <taxon>Shihwivirus</taxon>
        <taxon>Shihwivirus caenenecus</taxon>
    </lineage>
</organism>
<dbReference type="RefSeq" id="YP_010770232.1">
    <property type="nucleotide sequence ID" value="NC_074204.1"/>
</dbReference>
<dbReference type="EMBL" id="BK013740">
    <property type="protein sequence ID" value="DAD51166.1"/>
    <property type="molecule type" value="Genomic_RNA"/>
</dbReference>
<dbReference type="KEGG" id="vg:80399489"/>
<proteinExistence type="predicted"/>
<accession>A0A8S5KZM8</accession>